<dbReference type="InterPro" id="IPR013106">
    <property type="entry name" value="Ig_V-set"/>
</dbReference>
<dbReference type="PANTHER" id="PTHR15297:SF2">
    <property type="entry name" value="IMMUNOGLOBULIN SUPERFAMILY MEMBER 6"/>
    <property type="match status" value="1"/>
</dbReference>
<dbReference type="Pfam" id="PF07686">
    <property type="entry name" value="V-set"/>
    <property type="match status" value="1"/>
</dbReference>
<evidence type="ECO:0000259" key="3">
    <source>
        <dbReference type="PROSITE" id="PS50835"/>
    </source>
</evidence>
<evidence type="ECO:0000313" key="5">
    <source>
        <dbReference type="Proteomes" id="UP000269945"/>
    </source>
</evidence>
<dbReference type="InterPro" id="IPR013783">
    <property type="entry name" value="Ig-like_fold"/>
</dbReference>
<proteinExistence type="predicted"/>
<dbReference type="InterPro" id="IPR003599">
    <property type="entry name" value="Ig_sub"/>
</dbReference>
<dbReference type="AlphaFoldDB" id="A0A9X9M6U4"/>
<dbReference type="Gene3D" id="2.60.40.10">
    <property type="entry name" value="Immunoglobulins"/>
    <property type="match status" value="1"/>
</dbReference>
<keyword evidence="2" id="KW-0472">Membrane</keyword>
<keyword evidence="2" id="KW-1133">Transmembrane helix</keyword>
<dbReference type="SMART" id="SM00409">
    <property type="entry name" value="IG"/>
    <property type="match status" value="1"/>
</dbReference>
<protein>
    <recommendedName>
        <fullName evidence="3">Ig-like domain-containing protein</fullName>
    </recommendedName>
</protein>
<sequence>MHSAHHHMHTPQEMETVAGGRVILGLEISLILSYVGAAHDCMVLVHQPPYLEVAHTQGAVTIQCSFSHDGCFSGQPKSLWFRYGADQPENLCSDGCTGDAGKFTVKEALTEGEVSLTINRVTLNDSAIYICGIAFPSSKQPGAKRTGEGTTLVIREMQELHRLHSLLIAILSLLSIYITGALVIFIILSKSKANSLRNKETEDSQKKKSARRIFQEIAQELYSKRHVETRQQPEKGNTYENRRALSSYERP</sequence>
<dbReference type="InterPro" id="IPR036179">
    <property type="entry name" value="Ig-like_dom_sf"/>
</dbReference>
<dbReference type="SMART" id="SM00406">
    <property type="entry name" value="IGv"/>
    <property type="match status" value="1"/>
</dbReference>
<accession>A0A9X9M6U4</accession>
<feature type="domain" description="Ig-like" evidence="3">
    <location>
        <begin position="48"/>
        <end position="131"/>
    </location>
</feature>
<evidence type="ECO:0000256" key="2">
    <source>
        <dbReference type="SAM" id="Phobius"/>
    </source>
</evidence>
<dbReference type="InterPro" id="IPR039089">
    <property type="entry name" value="IGSF6"/>
</dbReference>
<keyword evidence="2" id="KW-0812">Transmembrane</keyword>
<reference evidence="4 5" key="1">
    <citation type="submission" date="2018-10" db="EMBL/GenBank/DDBJ databases">
        <authorList>
            <person name="Ekblom R."/>
            <person name="Jareborg N."/>
        </authorList>
    </citation>
    <scope>NUCLEOTIDE SEQUENCE [LARGE SCALE GENOMIC DNA]</scope>
    <source>
        <tissue evidence="4">Muscle</tissue>
    </source>
</reference>
<keyword evidence="5" id="KW-1185">Reference proteome</keyword>
<feature type="compositionally biased region" description="Basic and acidic residues" evidence="1">
    <location>
        <begin position="224"/>
        <end position="233"/>
    </location>
</feature>
<dbReference type="InterPro" id="IPR007110">
    <property type="entry name" value="Ig-like_dom"/>
</dbReference>
<feature type="transmembrane region" description="Helical" evidence="2">
    <location>
        <begin position="166"/>
        <end position="188"/>
    </location>
</feature>
<evidence type="ECO:0000256" key="1">
    <source>
        <dbReference type="SAM" id="MobiDB-lite"/>
    </source>
</evidence>
<comment type="caution">
    <text evidence="4">The sequence shown here is derived from an EMBL/GenBank/DDBJ whole genome shotgun (WGS) entry which is preliminary data.</text>
</comment>
<dbReference type="Proteomes" id="UP000269945">
    <property type="component" value="Unassembled WGS sequence"/>
</dbReference>
<organism evidence="4 5">
    <name type="scientific">Gulo gulo</name>
    <name type="common">Wolverine</name>
    <name type="synonym">Gluton</name>
    <dbReference type="NCBI Taxonomy" id="48420"/>
    <lineage>
        <taxon>Eukaryota</taxon>
        <taxon>Metazoa</taxon>
        <taxon>Chordata</taxon>
        <taxon>Craniata</taxon>
        <taxon>Vertebrata</taxon>
        <taxon>Euteleostomi</taxon>
        <taxon>Mammalia</taxon>
        <taxon>Eutheria</taxon>
        <taxon>Laurasiatheria</taxon>
        <taxon>Carnivora</taxon>
        <taxon>Caniformia</taxon>
        <taxon>Musteloidea</taxon>
        <taxon>Mustelidae</taxon>
        <taxon>Guloninae</taxon>
        <taxon>Gulo</taxon>
    </lineage>
</organism>
<dbReference type="SUPFAM" id="SSF48726">
    <property type="entry name" value="Immunoglobulin"/>
    <property type="match status" value="1"/>
</dbReference>
<dbReference type="EMBL" id="CYRY02043585">
    <property type="protein sequence ID" value="VCX38080.1"/>
    <property type="molecule type" value="Genomic_DNA"/>
</dbReference>
<evidence type="ECO:0000313" key="4">
    <source>
        <dbReference type="EMBL" id="VCX38080.1"/>
    </source>
</evidence>
<feature type="region of interest" description="Disordered" evidence="1">
    <location>
        <begin position="224"/>
        <end position="251"/>
    </location>
</feature>
<name>A0A9X9M6U4_GULGU</name>
<dbReference type="PROSITE" id="PS50835">
    <property type="entry name" value="IG_LIKE"/>
    <property type="match status" value="1"/>
</dbReference>
<dbReference type="PANTHER" id="PTHR15297">
    <property type="entry name" value="IMMUNOGLOBULIN SUPERFAMILY MEMBER 6"/>
    <property type="match status" value="1"/>
</dbReference>
<gene>
    <name evidence="4" type="ORF">BN2614_LOCUS4</name>
</gene>